<keyword evidence="7 10" id="KW-0418">Kinase</keyword>
<keyword evidence="4 10" id="KW-0808">Transferase</keyword>
<organism evidence="12 13">
    <name type="scientific">Gleimia hominis</name>
    <dbReference type="NCBI Taxonomy" id="595468"/>
    <lineage>
        <taxon>Bacteria</taxon>
        <taxon>Bacillati</taxon>
        <taxon>Actinomycetota</taxon>
        <taxon>Actinomycetes</taxon>
        <taxon>Actinomycetales</taxon>
        <taxon>Actinomycetaceae</taxon>
        <taxon>Gleimia</taxon>
    </lineage>
</organism>
<dbReference type="Pfam" id="PF02223">
    <property type="entry name" value="Thymidylate_kin"/>
    <property type="match status" value="1"/>
</dbReference>
<dbReference type="InterPro" id="IPR018094">
    <property type="entry name" value="Thymidylate_kinase"/>
</dbReference>
<dbReference type="SUPFAM" id="SSF52540">
    <property type="entry name" value="P-loop containing nucleoside triphosphate hydrolases"/>
    <property type="match status" value="1"/>
</dbReference>
<feature type="binding site" evidence="10">
    <location>
        <begin position="11"/>
        <end position="18"/>
    </location>
    <ligand>
        <name>ATP</name>
        <dbReference type="ChEBI" id="CHEBI:30616"/>
    </ligand>
</feature>
<evidence type="ECO:0000256" key="1">
    <source>
        <dbReference type="ARBA" id="ARBA00009776"/>
    </source>
</evidence>
<dbReference type="InterPro" id="IPR039430">
    <property type="entry name" value="Thymidylate_kin-like_dom"/>
</dbReference>
<comment type="function">
    <text evidence="10">Phosphorylation of dTMP to form dTDP in both de novo and salvage pathways of dTTP synthesis.</text>
</comment>
<dbReference type="PANTHER" id="PTHR10344:SF4">
    <property type="entry name" value="UMP-CMP KINASE 2, MITOCHONDRIAL"/>
    <property type="match status" value="1"/>
</dbReference>
<keyword evidence="13" id="KW-1185">Reference proteome</keyword>
<reference evidence="12 13" key="1">
    <citation type="submission" date="2023-06" db="EMBL/GenBank/DDBJ databases">
        <title>Draft genome sequence of Gleimia hominis type strain CCUG 57540T.</title>
        <authorList>
            <person name="Salva-Serra F."/>
            <person name="Cardew S."/>
            <person name="Jensie Markopoulos S."/>
            <person name="Ohlen M."/>
            <person name="Inganas E."/>
            <person name="Svensson-Stadler L."/>
            <person name="Moore E.R.B."/>
        </authorList>
    </citation>
    <scope>NUCLEOTIDE SEQUENCE [LARGE SCALE GENOMIC DNA]</scope>
    <source>
        <strain evidence="12 13">CCUG 57540</strain>
    </source>
</reference>
<dbReference type="EC" id="2.7.4.9" evidence="2 10"/>
<evidence type="ECO:0000256" key="10">
    <source>
        <dbReference type="HAMAP-Rule" id="MF_00165"/>
    </source>
</evidence>
<evidence type="ECO:0000259" key="11">
    <source>
        <dbReference type="Pfam" id="PF02223"/>
    </source>
</evidence>
<evidence type="ECO:0000256" key="5">
    <source>
        <dbReference type="ARBA" id="ARBA00022727"/>
    </source>
</evidence>
<keyword evidence="6 10" id="KW-0547">Nucleotide-binding</keyword>
<evidence type="ECO:0000256" key="2">
    <source>
        <dbReference type="ARBA" id="ARBA00012980"/>
    </source>
</evidence>
<evidence type="ECO:0000313" key="13">
    <source>
        <dbReference type="Proteomes" id="UP001247542"/>
    </source>
</evidence>
<evidence type="ECO:0000256" key="9">
    <source>
        <dbReference type="ARBA" id="ARBA00048743"/>
    </source>
</evidence>
<dbReference type="RefSeq" id="WP_313272182.1">
    <property type="nucleotide sequence ID" value="NZ_JASXSX010000001.1"/>
</dbReference>
<dbReference type="PANTHER" id="PTHR10344">
    <property type="entry name" value="THYMIDYLATE KINASE"/>
    <property type="match status" value="1"/>
</dbReference>
<evidence type="ECO:0000256" key="4">
    <source>
        <dbReference type="ARBA" id="ARBA00022679"/>
    </source>
</evidence>
<evidence type="ECO:0000256" key="3">
    <source>
        <dbReference type="ARBA" id="ARBA00017144"/>
    </source>
</evidence>
<evidence type="ECO:0000256" key="7">
    <source>
        <dbReference type="ARBA" id="ARBA00022777"/>
    </source>
</evidence>
<name>A0ABU3I981_9ACTO</name>
<dbReference type="HAMAP" id="MF_00165">
    <property type="entry name" value="Thymidylate_kinase"/>
    <property type="match status" value="1"/>
</dbReference>
<evidence type="ECO:0000313" key="12">
    <source>
        <dbReference type="EMBL" id="MDT3766937.1"/>
    </source>
</evidence>
<dbReference type="EMBL" id="JASXSX010000001">
    <property type="protein sequence ID" value="MDT3766937.1"/>
    <property type="molecule type" value="Genomic_DNA"/>
</dbReference>
<dbReference type="InterPro" id="IPR027417">
    <property type="entry name" value="P-loop_NTPase"/>
</dbReference>
<protein>
    <recommendedName>
        <fullName evidence="3 10">Thymidylate kinase</fullName>
        <ecNumber evidence="2 10">2.7.4.9</ecNumber>
    </recommendedName>
    <alternativeName>
        <fullName evidence="10">dTMP kinase</fullName>
    </alternativeName>
</protein>
<proteinExistence type="inferred from homology"/>
<dbReference type="CDD" id="cd01672">
    <property type="entry name" value="TMPK"/>
    <property type="match status" value="1"/>
</dbReference>
<accession>A0ABU3I981</accession>
<comment type="caution">
    <text evidence="12">The sequence shown here is derived from an EMBL/GenBank/DDBJ whole genome shotgun (WGS) entry which is preliminary data.</text>
</comment>
<comment type="catalytic activity">
    <reaction evidence="9 10">
        <text>dTMP + ATP = dTDP + ADP</text>
        <dbReference type="Rhea" id="RHEA:13517"/>
        <dbReference type="ChEBI" id="CHEBI:30616"/>
        <dbReference type="ChEBI" id="CHEBI:58369"/>
        <dbReference type="ChEBI" id="CHEBI:63528"/>
        <dbReference type="ChEBI" id="CHEBI:456216"/>
        <dbReference type="EC" id="2.7.4.9"/>
    </reaction>
</comment>
<gene>
    <name evidence="10 12" type="primary">tmk</name>
    <name evidence="12" type="ORF">QS713_02510</name>
</gene>
<dbReference type="Gene3D" id="3.40.50.300">
    <property type="entry name" value="P-loop containing nucleotide triphosphate hydrolases"/>
    <property type="match status" value="1"/>
</dbReference>
<sequence>MGSGLFITFEGVDASGKTTQIERTAQWLGETLGVRVVTTREPGGTPLGQQIRELILHGPGDMDDRCEALLYAADRAYHVATKIRPALAAGQVVLQDRYLDSSVAYQGAARNLGVGDVRSLNTWGTQGLLPDVTVLLDVDPLDAARRRDGAQDRLELEGVAFQQAVREQYLQIKEGSDGRVKLVNAGEAPGAVQAQIRRVLTPVIEQWRRCCGVREGAGQ</sequence>
<evidence type="ECO:0000256" key="8">
    <source>
        <dbReference type="ARBA" id="ARBA00022840"/>
    </source>
</evidence>
<keyword evidence="5 10" id="KW-0545">Nucleotide biosynthesis</keyword>
<evidence type="ECO:0000256" key="6">
    <source>
        <dbReference type="ARBA" id="ARBA00022741"/>
    </source>
</evidence>
<feature type="domain" description="Thymidylate kinase-like" evidence="11">
    <location>
        <begin position="9"/>
        <end position="196"/>
    </location>
</feature>
<keyword evidence="8 10" id="KW-0067">ATP-binding</keyword>
<dbReference type="GO" id="GO:0004798">
    <property type="term" value="F:dTMP kinase activity"/>
    <property type="evidence" value="ECO:0007669"/>
    <property type="project" value="UniProtKB-EC"/>
</dbReference>
<dbReference type="NCBIfam" id="TIGR00041">
    <property type="entry name" value="DTMP_kinase"/>
    <property type="match status" value="1"/>
</dbReference>
<comment type="similarity">
    <text evidence="1 10">Belongs to the thymidylate kinase family.</text>
</comment>
<dbReference type="Proteomes" id="UP001247542">
    <property type="component" value="Unassembled WGS sequence"/>
</dbReference>